<feature type="region of interest" description="Disordered" evidence="2">
    <location>
        <begin position="877"/>
        <end position="896"/>
    </location>
</feature>
<evidence type="ECO:0000256" key="1">
    <source>
        <dbReference type="PROSITE-ProRule" id="PRU00450"/>
    </source>
</evidence>
<dbReference type="Proteomes" id="UP000276834">
    <property type="component" value="Unassembled WGS sequence"/>
</dbReference>
<reference evidence="4 5" key="1">
    <citation type="journal article" date="2018" name="Proc. R. Soc. B">
        <title>A non-coding region near Follistatin controls head colour polymorphism in the Gouldian finch.</title>
        <authorList>
            <person name="Toomey M.B."/>
            <person name="Marques C.I."/>
            <person name="Andrade P."/>
            <person name="Araujo P.M."/>
            <person name="Sabatino S."/>
            <person name="Gazda M.A."/>
            <person name="Afonso S."/>
            <person name="Lopes R.J."/>
            <person name="Corbo J.C."/>
            <person name="Carneiro M."/>
        </authorList>
    </citation>
    <scope>NUCLEOTIDE SEQUENCE [LARGE SCALE GENOMIC DNA]</scope>
    <source>
        <strain evidence="4">Red01</strain>
        <tissue evidence="4">Muscle</tissue>
    </source>
</reference>
<dbReference type="InterPro" id="IPR017856">
    <property type="entry name" value="Integrase-like_N"/>
</dbReference>
<name>A0A3L8SPA6_CHLGU</name>
<dbReference type="OrthoDB" id="10692295at2759"/>
<dbReference type="SUPFAM" id="SSF46919">
    <property type="entry name" value="N-terminal Zn binding domain of HIV integrase"/>
    <property type="match status" value="1"/>
</dbReference>
<proteinExistence type="predicted"/>
<dbReference type="Gene3D" id="1.10.10.200">
    <property type="match status" value="1"/>
</dbReference>
<protein>
    <recommendedName>
        <fullName evidence="3">Integrase-type domain-containing protein</fullName>
    </recommendedName>
</protein>
<dbReference type="Pfam" id="PF02022">
    <property type="entry name" value="Integrase_Zn"/>
    <property type="match status" value="1"/>
</dbReference>
<evidence type="ECO:0000313" key="4">
    <source>
        <dbReference type="EMBL" id="RLW05332.1"/>
    </source>
</evidence>
<dbReference type="EMBL" id="QUSF01000011">
    <property type="protein sequence ID" value="RLW05332.1"/>
    <property type="molecule type" value="Genomic_DNA"/>
</dbReference>
<feature type="domain" description="Integrase-type" evidence="3">
    <location>
        <begin position="483"/>
        <end position="524"/>
    </location>
</feature>
<keyword evidence="1" id="KW-0863">Zinc-finger</keyword>
<keyword evidence="1" id="KW-0862">Zinc</keyword>
<organism evidence="4 5">
    <name type="scientific">Chloebia gouldiae</name>
    <name type="common">Gouldian finch</name>
    <name type="synonym">Erythrura gouldiae</name>
    <dbReference type="NCBI Taxonomy" id="44316"/>
    <lineage>
        <taxon>Eukaryota</taxon>
        <taxon>Metazoa</taxon>
        <taxon>Chordata</taxon>
        <taxon>Craniata</taxon>
        <taxon>Vertebrata</taxon>
        <taxon>Euteleostomi</taxon>
        <taxon>Archelosauria</taxon>
        <taxon>Archosauria</taxon>
        <taxon>Dinosauria</taxon>
        <taxon>Saurischia</taxon>
        <taxon>Theropoda</taxon>
        <taxon>Coelurosauria</taxon>
        <taxon>Aves</taxon>
        <taxon>Neognathae</taxon>
        <taxon>Neoaves</taxon>
        <taxon>Telluraves</taxon>
        <taxon>Australaves</taxon>
        <taxon>Passeriformes</taxon>
        <taxon>Passeroidea</taxon>
        <taxon>Passeridae</taxon>
        <taxon>Chloebia</taxon>
    </lineage>
</organism>
<evidence type="ECO:0000256" key="2">
    <source>
        <dbReference type="SAM" id="MobiDB-lite"/>
    </source>
</evidence>
<keyword evidence="5" id="KW-1185">Reference proteome</keyword>
<dbReference type="PROSITE" id="PS50876">
    <property type="entry name" value="ZF_INTEGRASE"/>
    <property type="match status" value="1"/>
</dbReference>
<dbReference type="GO" id="GO:0008270">
    <property type="term" value="F:zinc ion binding"/>
    <property type="evidence" value="ECO:0007669"/>
    <property type="project" value="UniProtKB-KW"/>
</dbReference>
<accession>A0A3L8SPA6</accession>
<evidence type="ECO:0000313" key="5">
    <source>
        <dbReference type="Proteomes" id="UP000276834"/>
    </source>
</evidence>
<evidence type="ECO:0000259" key="3">
    <source>
        <dbReference type="PROSITE" id="PS50876"/>
    </source>
</evidence>
<gene>
    <name evidence="4" type="ORF">DV515_00005303</name>
</gene>
<keyword evidence="1" id="KW-0479">Metal-binding</keyword>
<feature type="compositionally biased region" description="Basic and acidic residues" evidence="2">
    <location>
        <begin position="1303"/>
        <end position="1315"/>
    </location>
</feature>
<feature type="region of interest" description="Disordered" evidence="2">
    <location>
        <begin position="1303"/>
        <end position="1322"/>
    </location>
</feature>
<sequence length="1914" mass="219450">MHRLLKPCIYRKVLSNVVCSAIKSNFSDFFMEEWREKDQFAQSEGYERNYSESYKDCNILKHLGAAPLSIHDLSKVSKRGGVEDGDGLDSKYSSVKGFENVTEWQLKENVKKRKKMETRWKNVKSKGFDSPGPPYVEFPSTSARVQYMKGLQKQIQKDIGIFMFAVTKSPSHPCTFSAVFLGHQILITLTASPCLKSVTGLQKCLEIIWAKTDIFFTTLFPKPANSGCLEEKTNTGTKGSVHQDGKSQILGYDKSVYMMGTSSERSMCIYFSMGVHMLVEAGERKRDMGQIAENVNVKTRSSDHVVFPQDFFHKNSLITCHPTSAFQAALPCPLLPCPLLLHCHCTRHNFDHMCLGAAGGELEGGPWSPSLFAWGREPSIFSPEQWAVLCTSAINYLDEKSCLIVLLMICMTAIDNSISTRFTTSLLETLVNLYNLAPQDSEAWISSSSLTPRITEAVHKMTQCNCIGKGIILMYLAIRIFLAPSLKAHLSHEFFYQSAAALQKQFQLRHKQARQIVQGCASCQQNDQTSIQRHFSESQAHLGKAKFCSVCLKVLQRPSSTKIKRQFLFLWVDWNSYSGFNTAFTMIHTQASWKHEHHLMYQIKTRSLLLQVLFDRLNNLFKSPKLINQYRRGRCSLTYRGCGKPGQGTHHKEIVMFFTELLQDRNETVSAEYPINEDSQLTDKAENKERLGKKIKDGLTCQRRMLMQLTSKLIFQPSSHQQMRMTQWAKEYCTRFKGALLPPLPTAILIWTDFENYALQPLNYHWNSSKAGKAARVVAKGSLTSIPVMRQGGIWLPLLLLSDVLNELLCLNLLSLKLSSHQHQPESGKAYQRVWMFSDLNLVAQANTQNSNDRKTRKNKIKSLSRHTLMKEGTQIQVQLKKKENESSSQEKPSVRPRIVTSLSYTQVRREKVMHLFHNIQKFKNTFKKKFSGVVLADYFCKINAKDNIKLDDLLRRKTRRNSRQREFKHIQRQKNASQKDHDRNLPTGMSLPERQNPVAGRLGLWGMAPEWPAMNTGSKGGQHCLGTRVHDSPRTWEGICPSLLCTPDHTVNTTLHAEKTSTSWLEARGSTKASKWDSTNDLASPKVHKKMWYDQTDKHLVSHQYLYVHQTPKSLTYPPVSSGVMCPSPCDPSPLSRAFCQGHQCICVLEHSKLHKKKITGMSQETRCRSYALLILAEKFKGIVSNNTLVSRGKMKQRFAFLSQKQMERGNMTKFKSTNKTESQYGPIKWRGKNAECTKPQQLSCCQATIGKKKKKKERESGERTRKEKKADCGDKKDILRPFYLNAVAIDTAAAQHYEMAEKETEHSNQESLHRGRQTTKHTQYAPKCLPRCCSEGLLGLRAFEFDSQHEVTGNEYEMQAIVRKEEKSLSLRSPIECTQSIFKERKMTCYFNILHSPHSTRMTDKFGKPTLSPFSSKRVQQEQQIEALQHQEKLPGFLRRNNLGKQAYLVEEWSPQFEVICKKDRHVFHLLLSITERDKTEEVPGQTLFASKQCKTISMTIQNTWKGEAAENSKMQVIPGSLRISKSQPSLEHFLRNCNGIRGMQRYLNFTAHSKDDYIKFMNKDHFVDHSKYYKKHDELNVFHAKGTTKKAKFCIQLHIPKKMEIDIFSSWNILLRHKGKNFTEKVKVFCAVRNIAYGLTCEESKAELGHHAANRAHGHFLQGNFMATEDLWVLYPSDFKNFNMDSNDEGSEIFLYLKEKLQVPIMAMQSGEIKYKPENTVCLHMPVCTYTSKVPRSEHFHIPEHKDTMTEHQTTLIQSYSSKSFGKYSIVQIKRKPYRIMKNLKHGYKNKICLMIPLMDVLGQDQTILLDDPLHSCTSLELEAKAISEEEFIGVRRDYRGLAETDKTSTIRQFYSKLLLMEAFRSSYYNMVSFSKSEIKAGQWQIDESAKKKNLPVKHIRGCKLHPRETH</sequence>
<feature type="region of interest" description="Disordered" evidence="2">
    <location>
        <begin position="960"/>
        <end position="996"/>
    </location>
</feature>
<comment type="caution">
    <text evidence="4">The sequence shown here is derived from an EMBL/GenBank/DDBJ whole genome shotgun (WGS) entry which is preliminary data.</text>
</comment>
<dbReference type="InterPro" id="IPR003308">
    <property type="entry name" value="Integrase_Zn-bd_dom_N"/>
</dbReference>